<dbReference type="Pfam" id="PF08541">
    <property type="entry name" value="ACP_syn_III_C"/>
    <property type="match status" value="1"/>
</dbReference>
<keyword evidence="2" id="KW-0012">Acyltransferase</keyword>
<keyword evidence="1" id="KW-0808">Transferase</keyword>
<dbReference type="GO" id="GO:0044550">
    <property type="term" value="P:secondary metabolite biosynthetic process"/>
    <property type="evidence" value="ECO:0007669"/>
    <property type="project" value="TreeGrafter"/>
</dbReference>
<dbReference type="EMBL" id="SMGG01000003">
    <property type="protein sequence ID" value="TCK62135.1"/>
    <property type="molecule type" value="Genomic_DNA"/>
</dbReference>
<dbReference type="AlphaFoldDB" id="A0A4R1KC87"/>
<accession>A0A4R1KC87</accession>
<evidence type="ECO:0000313" key="6">
    <source>
        <dbReference type="Proteomes" id="UP000294614"/>
    </source>
</evidence>
<name>A0A4R1KC87_9BACT</name>
<dbReference type="CDD" id="cd00830">
    <property type="entry name" value="KAS_III"/>
    <property type="match status" value="1"/>
</dbReference>
<dbReference type="InterPro" id="IPR016039">
    <property type="entry name" value="Thiolase-like"/>
</dbReference>
<dbReference type="PANTHER" id="PTHR34069">
    <property type="entry name" value="3-OXOACYL-[ACYL-CARRIER-PROTEIN] SYNTHASE 3"/>
    <property type="match status" value="1"/>
</dbReference>
<dbReference type="GO" id="GO:0004315">
    <property type="term" value="F:3-oxoacyl-[acyl-carrier-protein] synthase activity"/>
    <property type="evidence" value="ECO:0007669"/>
    <property type="project" value="InterPro"/>
</dbReference>
<feature type="domain" description="Beta-ketoacyl-[acyl-carrier-protein] synthase III C-terminal" evidence="3">
    <location>
        <begin position="219"/>
        <end position="304"/>
    </location>
</feature>
<proteinExistence type="predicted"/>
<dbReference type="RefSeq" id="WP_132871965.1">
    <property type="nucleotide sequence ID" value="NZ_JAJUHT010000018.1"/>
</dbReference>
<sequence length="306" mass="34111">MIGIKEVASYYAPDRVSNYERMEKFGINESFIEKKIGIKNVRVTDKNISASDMCVLAYENLEKKIKLDRSTVECLIVITQNPDYNIPHTSAIVHGKLDMPESCACFDISLGCSGFVYGASVIKSFMEENGFRTGLLFTSDQYSRVIDPEDKNTSLLFGDAAAVTLFTDDPVYTLGKMSFGTIGKKYENLICRDGVLFMDGFEIFNFASGYVPVDFEKSLAANGITKDDIDCFMFHQGSKYIVDTLRKKLGLPQEKVVFDIEDYGNTVSSSIPVLLEKVMNNEEIKKIYISGFGVGLSWASGVLNRV</sequence>
<dbReference type="Proteomes" id="UP000294614">
    <property type="component" value="Unassembled WGS sequence"/>
</dbReference>
<dbReference type="InterPro" id="IPR013747">
    <property type="entry name" value="ACP_syn_III_C"/>
</dbReference>
<dbReference type="GO" id="GO:0006633">
    <property type="term" value="P:fatty acid biosynthetic process"/>
    <property type="evidence" value="ECO:0007669"/>
    <property type="project" value="InterPro"/>
</dbReference>
<dbReference type="PANTHER" id="PTHR34069:SF2">
    <property type="entry name" value="BETA-KETOACYL-[ACYL-CARRIER-PROTEIN] SYNTHASE III"/>
    <property type="match status" value="1"/>
</dbReference>
<dbReference type="SUPFAM" id="SSF53901">
    <property type="entry name" value="Thiolase-like"/>
    <property type="match status" value="1"/>
</dbReference>
<dbReference type="InterPro" id="IPR013751">
    <property type="entry name" value="ACP_syn_III_N"/>
</dbReference>
<organism evidence="5 6">
    <name type="scientific">Seleniivibrio woodruffii</name>
    <dbReference type="NCBI Taxonomy" id="1078050"/>
    <lineage>
        <taxon>Bacteria</taxon>
        <taxon>Pseudomonadati</taxon>
        <taxon>Deferribacterota</taxon>
        <taxon>Deferribacteres</taxon>
        <taxon>Deferribacterales</taxon>
        <taxon>Geovibrionaceae</taxon>
        <taxon>Seleniivibrio</taxon>
    </lineage>
</organism>
<evidence type="ECO:0000313" key="5">
    <source>
        <dbReference type="EMBL" id="TCK62135.1"/>
    </source>
</evidence>
<feature type="domain" description="Beta-ketoacyl-[acyl-carrier-protein] synthase III N-terminal" evidence="4">
    <location>
        <begin position="106"/>
        <end position="169"/>
    </location>
</feature>
<dbReference type="OrthoDB" id="9815506at2"/>
<keyword evidence="6" id="KW-1185">Reference proteome</keyword>
<protein>
    <submittedName>
        <fullName evidence="5">3-oxoacyl-[acyl-carrier-protein] synthase-3</fullName>
    </submittedName>
</protein>
<evidence type="ECO:0000259" key="4">
    <source>
        <dbReference type="Pfam" id="PF08545"/>
    </source>
</evidence>
<evidence type="ECO:0000259" key="3">
    <source>
        <dbReference type="Pfam" id="PF08541"/>
    </source>
</evidence>
<evidence type="ECO:0000256" key="1">
    <source>
        <dbReference type="ARBA" id="ARBA00022679"/>
    </source>
</evidence>
<gene>
    <name evidence="5" type="ORF">C8D98_0649</name>
</gene>
<evidence type="ECO:0000256" key="2">
    <source>
        <dbReference type="ARBA" id="ARBA00023315"/>
    </source>
</evidence>
<comment type="caution">
    <text evidence="5">The sequence shown here is derived from an EMBL/GenBank/DDBJ whole genome shotgun (WGS) entry which is preliminary data.</text>
</comment>
<reference evidence="5 6" key="1">
    <citation type="submission" date="2019-03" db="EMBL/GenBank/DDBJ databases">
        <title>Genomic Encyclopedia of Type Strains, Phase IV (KMG-IV): sequencing the most valuable type-strain genomes for metagenomic binning, comparative biology and taxonomic classification.</title>
        <authorList>
            <person name="Goeker M."/>
        </authorList>
    </citation>
    <scope>NUCLEOTIDE SEQUENCE [LARGE SCALE GENOMIC DNA]</scope>
    <source>
        <strain evidence="5 6">DSM 24984</strain>
    </source>
</reference>
<dbReference type="Pfam" id="PF08545">
    <property type="entry name" value="ACP_syn_III"/>
    <property type="match status" value="1"/>
</dbReference>
<dbReference type="Gene3D" id="3.40.47.10">
    <property type="match status" value="1"/>
</dbReference>